<dbReference type="PANTHER" id="PTHR23313">
    <property type="entry name" value="TSEC1-RELATED"/>
    <property type="match status" value="1"/>
</dbReference>
<gene>
    <name evidence="2" type="primary">TEX9</name>
    <name evidence="2" type="ORF">HK103_001327</name>
</gene>
<dbReference type="AlphaFoldDB" id="A0AAD5UAZ4"/>
<sequence length="215" mass="25016">MIRDEDELDDFSKDLLEREKSFRLKNKQITSQVTQALQNVETVVTTTITNLQEKLKFIELERQKDLKKITSLETANEKLVKLNTSLQEELNSCKAEIGSLNKTVTQTSRQTKSTEQDVHAKDIKLNRLMDEIERLKNGMSMMEADFKEKIQVGKQTAEDLFCDNKRLQKQKADLILGLKKQNQLIEVLKRQKMHIEAAKILQFTEEEFLKSLNTE</sequence>
<organism evidence="2 3">
    <name type="scientific">Boothiomyces macroporosus</name>
    <dbReference type="NCBI Taxonomy" id="261099"/>
    <lineage>
        <taxon>Eukaryota</taxon>
        <taxon>Fungi</taxon>
        <taxon>Fungi incertae sedis</taxon>
        <taxon>Chytridiomycota</taxon>
        <taxon>Chytridiomycota incertae sedis</taxon>
        <taxon>Chytridiomycetes</taxon>
        <taxon>Rhizophydiales</taxon>
        <taxon>Terramycetaceae</taxon>
        <taxon>Boothiomyces</taxon>
    </lineage>
</organism>
<accession>A0AAD5UAZ4</accession>
<keyword evidence="1" id="KW-0175">Coiled coil</keyword>
<dbReference type="EMBL" id="JADGKB010000132">
    <property type="protein sequence ID" value="KAJ3252714.1"/>
    <property type="molecule type" value="Genomic_DNA"/>
</dbReference>
<dbReference type="PANTHER" id="PTHR23313:SF0">
    <property type="entry name" value="TESTIS-EXPRESSED PROTEIN 9"/>
    <property type="match status" value="1"/>
</dbReference>
<keyword evidence="3" id="KW-1185">Reference proteome</keyword>
<feature type="coiled-coil region" evidence="1">
    <location>
        <begin position="48"/>
        <end position="145"/>
    </location>
</feature>
<comment type="caution">
    <text evidence="2">The sequence shown here is derived from an EMBL/GenBank/DDBJ whole genome shotgun (WGS) entry which is preliminary data.</text>
</comment>
<evidence type="ECO:0000313" key="2">
    <source>
        <dbReference type="EMBL" id="KAJ3252714.1"/>
    </source>
</evidence>
<evidence type="ECO:0000256" key="1">
    <source>
        <dbReference type="SAM" id="Coils"/>
    </source>
</evidence>
<dbReference type="Proteomes" id="UP001210925">
    <property type="component" value="Unassembled WGS sequence"/>
</dbReference>
<evidence type="ECO:0000313" key="3">
    <source>
        <dbReference type="Proteomes" id="UP001210925"/>
    </source>
</evidence>
<proteinExistence type="predicted"/>
<reference evidence="2" key="1">
    <citation type="submission" date="2020-05" db="EMBL/GenBank/DDBJ databases">
        <title>Phylogenomic resolution of chytrid fungi.</title>
        <authorList>
            <person name="Stajich J.E."/>
            <person name="Amses K."/>
            <person name="Simmons R."/>
            <person name="Seto K."/>
            <person name="Myers J."/>
            <person name="Bonds A."/>
            <person name="Quandt C.A."/>
            <person name="Barry K."/>
            <person name="Liu P."/>
            <person name="Grigoriev I."/>
            <person name="Longcore J.E."/>
            <person name="James T.Y."/>
        </authorList>
    </citation>
    <scope>NUCLEOTIDE SEQUENCE</scope>
    <source>
        <strain evidence="2">PLAUS21</strain>
    </source>
</reference>
<protein>
    <submittedName>
        <fullName evidence="2">Golgin sub A member 2</fullName>
    </submittedName>
</protein>
<name>A0AAD5UAZ4_9FUNG</name>